<feature type="signal peptide" evidence="1">
    <location>
        <begin position="1"/>
        <end position="19"/>
    </location>
</feature>
<accession>A0A9N8DD29</accession>
<evidence type="ECO:0000313" key="3">
    <source>
        <dbReference type="Proteomes" id="UP001153069"/>
    </source>
</evidence>
<reference evidence="2" key="1">
    <citation type="submission" date="2020-06" db="EMBL/GenBank/DDBJ databases">
        <authorList>
            <consortium name="Plant Systems Biology data submission"/>
        </authorList>
    </citation>
    <scope>NUCLEOTIDE SEQUENCE</scope>
    <source>
        <strain evidence="2">D6</strain>
    </source>
</reference>
<name>A0A9N8DD29_9STRA</name>
<feature type="chain" id="PRO_5040313806" evidence="1">
    <location>
        <begin position="20"/>
        <end position="348"/>
    </location>
</feature>
<evidence type="ECO:0000313" key="2">
    <source>
        <dbReference type="EMBL" id="CAB9499746.1"/>
    </source>
</evidence>
<dbReference type="AlphaFoldDB" id="A0A9N8DD29"/>
<dbReference type="EMBL" id="CAICTM010000067">
    <property type="protein sequence ID" value="CAB9499746.1"/>
    <property type="molecule type" value="Genomic_DNA"/>
</dbReference>
<dbReference type="OrthoDB" id="51924at2759"/>
<sequence>MALLSALLFWVALPSTTMAASTVDDNSNHFFVDPWDIYHPLDEGLWRGSSSSTNDPKGDVLQEEDVTIDGRWEGLRNNLRLAEIDSMRLLSRPPLSHHNGGVMKPLSYSIFQTGKSALSSLDPIDKNLIQPGRLFGLDYKHQLTGAHYRACAALLLLRGYSDAAHEILLGVTLDNLEDAVYAATHRGQTNWAEQHPLSDGADILHAAIHRLVEGNDLGEGDQTGYDNARYWYAGGPKLLATPAGHPVRTALARIAQEHTPRCLKEGNVVAGSAGAKHTVLSGGGKTRTVSISCGQWDDFAFLELCQKWDQGAFHNDRDMEDEVATLQRAEIILLLRHELFRCLRGNGM</sequence>
<dbReference type="Proteomes" id="UP001153069">
    <property type="component" value="Unassembled WGS sequence"/>
</dbReference>
<gene>
    <name evidence="2" type="ORF">SEMRO_68_G037930.1</name>
</gene>
<protein>
    <submittedName>
        <fullName evidence="2">Uncharacterized protein</fullName>
    </submittedName>
</protein>
<keyword evidence="1" id="KW-0732">Signal</keyword>
<evidence type="ECO:0000256" key="1">
    <source>
        <dbReference type="SAM" id="SignalP"/>
    </source>
</evidence>
<keyword evidence="3" id="KW-1185">Reference proteome</keyword>
<proteinExistence type="predicted"/>
<comment type="caution">
    <text evidence="2">The sequence shown here is derived from an EMBL/GenBank/DDBJ whole genome shotgun (WGS) entry which is preliminary data.</text>
</comment>
<organism evidence="2 3">
    <name type="scientific">Seminavis robusta</name>
    <dbReference type="NCBI Taxonomy" id="568900"/>
    <lineage>
        <taxon>Eukaryota</taxon>
        <taxon>Sar</taxon>
        <taxon>Stramenopiles</taxon>
        <taxon>Ochrophyta</taxon>
        <taxon>Bacillariophyta</taxon>
        <taxon>Bacillariophyceae</taxon>
        <taxon>Bacillariophycidae</taxon>
        <taxon>Naviculales</taxon>
        <taxon>Naviculaceae</taxon>
        <taxon>Seminavis</taxon>
    </lineage>
</organism>